<proteinExistence type="inferred from homology"/>
<dbReference type="InterPro" id="IPR036412">
    <property type="entry name" value="HAD-like_sf"/>
</dbReference>
<dbReference type="Gene3D" id="3.40.1110.10">
    <property type="entry name" value="Calcium-transporting ATPase, cytoplasmic domain N"/>
    <property type="match status" value="1"/>
</dbReference>
<feature type="transmembrane region" description="Helical" evidence="11">
    <location>
        <begin position="341"/>
        <end position="360"/>
    </location>
</feature>
<keyword evidence="11" id="KW-0547">Nucleotide-binding</keyword>
<dbReference type="GO" id="GO:0030313">
    <property type="term" value="C:cell envelope"/>
    <property type="evidence" value="ECO:0007669"/>
    <property type="project" value="UniProtKB-SubCell"/>
</dbReference>
<evidence type="ECO:0000259" key="12">
    <source>
        <dbReference type="Pfam" id="PF00122"/>
    </source>
</evidence>
<keyword evidence="11" id="KW-0067">ATP-binding</keyword>
<dbReference type="PRINTS" id="PR00119">
    <property type="entry name" value="CATATPASE"/>
</dbReference>
<keyword evidence="11" id="KW-1003">Cell membrane</keyword>
<keyword evidence="6" id="KW-1278">Translocase</keyword>
<dbReference type="GO" id="GO:0005886">
    <property type="term" value="C:plasma membrane"/>
    <property type="evidence" value="ECO:0007669"/>
    <property type="project" value="UniProtKB-SubCell"/>
</dbReference>
<evidence type="ECO:0000256" key="7">
    <source>
        <dbReference type="ARBA" id="ARBA00022989"/>
    </source>
</evidence>
<dbReference type="PANTHER" id="PTHR48085:SF5">
    <property type="entry name" value="CADMIUM_ZINC-TRANSPORTING ATPASE HMA4-RELATED"/>
    <property type="match status" value="1"/>
</dbReference>
<dbReference type="Pfam" id="PF00122">
    <property type="entry name" value="E1-E2_ATPase"/>
    <property type="match status" value="1"/>
</dbReference>
<evidence type="ECO:0000256" key="8">
    <source>
        <dbReference type="ARBA" id="ARBA00023136"/>
    </source>
</evidence>
<dbReference type="EC" id="7.2.2.12" evidence="9"/>
<dbReference type="PANTHER" id="PTHR48085">
    <property type="entry name" value="CADMIUM/ZINC-TRANSPORTING ATPASE HMA2-RELATED"/>
    <property type="match status" value="1"/>
</dbReference>
<feature type="transmembrane region" description="Helical" evidence="11">
    <location>
        <begin position="131"/>
        <end position="153"/>
    </location>
</feature>
<dbReference type="Pfam" id="PF00702">
    <property type="entry name" value="Hydrolase"/>
    <property type="match status" value="1"/>
</dbReference>
<evidence type="ECO:0000256" key="11">
    <source>
        <dbReference type="RuleBase" id="RU362081"/>
    </source>
</evidence>
<dbReference type="InterPro" id="IPR027256">
    <property type="entry name" value="P-typ_ATPase_IB"/>
</dbReference>
<evidence type="ECO:0000313" key="13">
    <source>
        <dbReference type="EMBL" id="AHJ13993.1"/>
    </source>
</evidence>
<feature type="domain" description="P-type ATPase A" evidence="12">
    <location>
        <begin position="222"/>
        <end position="321"/>
    </location>
</feature>
<sequence>MLKIAIKSHVQGRVRIKSEYFSSANEAQLFTLLQPFVQEFRHNALARSLILVYDHTQTSLEALLALISNHFNLKLPPSTTVTVLEESYCPSCTSCSRCEVAAKHPQTWRHKLITFGVLSGYALYLFIKETLLGIVVVASPFSLTAAVALFAAIPLLQEAYSDVKAKRFTLQSFMAFSLIAAIFGGEVMAAFEIIYILRGGMLLEEYTAEKSKRQIHNLIALEMKKAYVLVDDVELEVDLESIKEGDIVVSRSGEKIPVDGEIIDGKAEIDEASINGRSEPAFKEKGDVVYANTLLHRGRIYIRVSAIGENTYLSRVIAKVEASLALKSPSELSADRLAAKLLKLGTFLTGATFLVTGSWLRAFSVMIVMSCPCATILAASTAISAGIARGAKQGILIKGGESLELVAQSEAFCFDKTGTLTTGQPRLVETHLHKGVSLEELITYAARAEQRNHHPIAEAILKEAKHLGITCNDEEPSEILPGLGVKLVHQGTVILVGNAKLLTQNSVNVTALHRVAQRHLELGQTVVYVSVGTNVLGCMAFEHEVREGTQAMLEGLKARGVKHLVLLTGDEVKVAHAFGEKYGFDEIYANVMPEEKADVIKALKAKYRRVVMVGDGINDTIAMSVSDVAISFASGGSEAAIEVSNIAITNSNPRDILKLYDLSSQSLHVIAQNYWIGTSTNLASVAFAAFGALSPVMAGAMHIAHTVGIMANSSRIAWGIDNNS</sequence>
<dbReference type="Gene3D" id="2.70.150.10">
    <property type="entry name" value="Calcium-transporting ATPase, cytoplasmic transduction domain A"/>
    <property type="match status" value="1"/>
</dbReference>
<keyword evidence="7 11" id="KW-1133">Transmembrane helix</keyword>
<dbReference type="EMBL" id="CP007201">
    <property type="protein sequence ID" value="AHJ13993.1"/>
    <property type="molecule type" value="Genomic_DNA"/>
</dbReference>
<organism evidence="13 14">
    <name type="scientific">Sulfurospirillum multivorans (strain DM 12446 / JCM 15788 / NBRC 109480)</name>
    <dbReference type="NCBI Taxonomy" id="1150621"/>
    <lineage>
        <taxon>Bacteria</taxon>
        <taxon>Pseudomonadati</taxon>
        <taxon>Campylobacterota</taxon>
        <taxon>Epsilonproteobacteria</taxon>
        <taxon>Campylobacterales</taxon>
        <taxon>Sulfurospirillaceae</taxon>
        <taxon>Sulfurospirillum</taxon>
    </lineage>
</organism>
<dbReference type="GO" id="GO:0016463">
    <property type="term" value="F:P-type zinc transporter activity"/>
    <property type="evidence" value="ECO:0007669"/>
    <property type="project" value="UniProtKB-EC"/>
</dbReference>
<comment type="similarity">
    <text evidence="3 11">Belongs to the cation transport ATPase (P-type) (TC 3.A.3) family. Type IB subfamily.</text>
</comment>
<evidence type="ECO:0000256" key="1">
    <source>
        <dbReference type="ARBA" id="ARBA00004196"/>
    </source>
</evidence>
<accession>A0AA86AQS3</accession>
<comment type="subcellular location">
    <subcellularLocation>
        <location evidence="1">Cell envelope</location>
    </subcellularLocation>
    <subcellularLocation>
        <location evidence="11">Cell membrane</location>
    </subcellularLocation>
    <subcellularLocation>
        <location evidence="2">Membrane</location>
    </subcellularLocation>
</comment>
<dbReference type="NCBIfam" id="TIGR01494">
    <property type="entry name" value="ATPase_P-type"/>
    <property type="match status" value="1"/>
</dbReference>
<keyword evidence="4 11" id="KW-0812">Transmembrane</keyword>
<name>A0AA86AQS3_SULMK</name>
<dbReference type="InterPro" id="IPR023214">
    <property type="entry name" value="HAD_sf"/>
</dbReference>
<keyword evidence="8 11" id="KW-0472">Membrane</keyword>
<keyword evidence="5 11" id="KW-0479">Metal-binding</keyword>
<evidence type="ECO:0000256" key="9">
    <source>
        <dbReference type="ARBA" id="ARBA00039097"/>
    </source>
</evidence>
<dbReference type="SUPFAM" id="SSF56784">
    <property type="entry name" value="HAD-like"/>
    <property type="match status" value="1"/>
</dbReference>
<dbReference type="GO" id="GO:0016887">
    <property type="term" value="F:ATP hydrolysis activity"/>
    <property type="evidence" value="ECO:0007669"/>
    <property type="project" value="InterPro"/>
</dbReference>
<dbReference type="RefSeq" id="WP_025345823.1">
    <property type="nucleotide sequence ID" value="NZ_CP007201.1"/>
</dbReference>
<dbReference type="KEGG" id="smul:SMUL_2754"/>
<dbReference type="GO" id="GO:0046872">
    <property type="term" value="F:metal ion binding"/>
    <property type="evidence" value="ECO:0007669"/>
    <property type="project" value="UniProtKB-KW"/>
</dbReference>
<dbReference type="InterPro" id="IPR001757">
    <property type="entry name" value="P_typ_ATPase"/>
</dbReference>
<dbReference type="InterPro" id="IPR059000">
    <property type="entry name" value="ATPase_P-type_domA"/>
</dbReference>
<dbReference type="PROSITE" id="PS00154">
    <property type="entry name" value="ATPASE_E1_E2"/>
    <property type="match status" value="1"/>
</dbReference>
<gene>
    <name evidence="13" type="ORF">SMUL_2754</name>
</gene>
<dbReference type="SUPFAM" id="SSF81665">
    <property type="entry name" value="Calcium ATPase, transmembrane domain M"/>
    <property type="match status" value="1"/>
</dbReference>
<dbReference type="SFLD" id="SFLDF00027">
    <property type="entry name" value="p-type_atpase"/>
    <property type="match status" value="1"/>
</dbReference>
<evidence type="ECO:0000256" key="5">
    <source>
        <dbReference type="ARBA" id="ARBA00022723"/>
    </source>
</evidence>
<evidence type="ECO:0000256" key="2">
    <source>
        <dbReference type="ARBA" id="ARBA00004370"/>
    </source>
</evidence>
<dbReference type="InterPro" id="IPR008250">
    <property type="entry name" value="ATPase_P-typ_transduc_dom_A_sf"/>
</dbReference>
<dbReference type="SFLD" id="SFLDG00002">
    <property type="entry name" value="C1.7:_P-type_atpase_like"/>
    <property type="match status" value="1"/>
</dbReference>
<dbReference type="NCBIfam" id="TIGR01525">
    <property type="entry name" value="ATPase-IB_hvy"/>
    <property type="match status" value="1"/>
</dbReference>
<dbReference type="SFLD" id="SFLDS00003">
    <property type="entry name" value="Haloacid_Dehalogenase"/>
    <property type="match status" value="1"/>
</dbReference>
<dbReference type="InterPro" id="IPR023299">
    <property type="entry name" value="ATPase_P-typ_cyto_dom_N"/>
</dbReference>
<dbReference type="InterPro" id="IPR044492">
    <property type="entry name" value="P_typ_ATPase_HD_dom"/>
</dbReference>
<evidence type="ECO:0000256" key="10">
    <source>
        <dbReference type="ARBA" id="ARBA00047308"/>
    </source>
</evidence>
<reference evidence="13 14" key="1">
    <citation type="journal article" date="2014" name="Environ. Microbiol.">
        <title>Insights into organohalide respiration and the versatile catabolism of Sulfurospirillum multivorans gained from comparative genomics and physiological studies.</title>
        <authorList>
            <person name="Goris T."/>
            <person name="Schubert T."/>
            <person name="Gadkari J."/>
            <person name="Wubet T."/>
            <person name="Tarkka M."/>
            <person name="Buscot F."/>
            <person name="Adrian L."/>
            <person name="Diekert G."/>
        </authorList>
    </citation>
    <scope>NUCLEOTIDE SEQUENCE [LARGE SCALE GENOMIC DNA]</scope>
    <source>
        <strain evidence="14">DM 12446 / JCM 15788 / NBRC 109480</strain>
    </source>
</reference>
<feature type="transmembrane region" description="Helical" evidence="11">
    <location>
        <begin position="173"/>
        <end position="197"/>
    </location>
</feature>
<dbReference type="GO" id="GO:0005524">
    <property type="term" value="F:ATP binding"/>
    <property type="evidence" value="ECO:0007669"/>
    <property type="project" value="UniProtKB-UniRule"/>
</dbReference>
<comment type="catalytic activity">
    <reaction evidence="10">
        <text>Zn(2+)(in) + ATP + H2O = Zn(2+)(out) + ADP + phosphate + H(+)</text>
        <dbReference type="Rhea" id="RHEA:20621"/>
        <dbReference type="ChEBI" id="CHEBI:15377"/>
        <dbReference type="ChEBI" id="CHEBI:15378"/>
        <dbReference type="ChEBI" id="CHEBI:29105"/>
        <dbReference type="ChEBI" id="CHEBI:30616"/>
        <dbReference type="ChEBI" id="CHEBI:43474"/>
        <dbReference type="ChEBI" id="CHEBI:456216"/>
        <dbReference type="EC" id="7.2.2.12"/>
    </reaction>
</comment>
<evidence type="ECO:0000256" key="4">
    <source>
        <dbReference type="ARBA" id="ARBA00022692"/>
    </source>
</evidence>
<dbReference type="Gene3D" id="3.40.50.1000">
    <property type="entry name" value="HAD superfamily/HAD-like"/>
    <property type="match status" value="1"/>
</dbReference>
<dbReference type="InterPro" id="IPR051014">
    <property type="entry name" value="Cation_Transport_ATPase_IB"/>
</dbReference>
<evidence type="ECO:0000256" key="3">
    <source>
        <dbReference type="ARBA" id="ARBA00006024"/>
    </source>
</evidence>
<dbReference type="Proteomes" id="UP000019322">
    <property type="component" value="Chromosome"/>
</dbReference>
<protein>
    <recommendedName>
        <fullName evidence="9">P-type Zn(2+) transporter</fullName>
        <ecNumber evidence="9">7.2.2.12</ecNumber>
    </recommendedName>
</protein>
<evidence type="ECO:0000256" key="6">
    <source>
        <dbReference type="ARBA" id="ARBA00022967"/>
    </source>
</evidence>
<dbReference type="SUPFAM" id="SSF81653">
    <property type="entry name" value="Calcium ATPase, transduction domain A"/>
    <property type="match status" value="1"/>
</dbReference>
<dbReference type="AlphaFoldDB" id="A0AA86AQS3"/>
<dbReference type="InterPro" id="IPR023298">
    <property type="entry name" value="ATPase_P-typ_TM_dom_sf"/>
</dbReference>
<dbReference type="InterPro" id="IPR018303">
    <property type="entry name" value="ATPase_P-typ_P_site"/>
</dbReference>
<evidence type="ECO:0000313" key="14">
    <source>
        <dbReference type="Proteomes" id="UP000019322"/>
    </source>
</evidence>
<feature type="transmembrane region" description="Helical" evidence="11">
    <location>
        <begin position="366"/>
        <end position="388"/>
    </location>
</feature>